<gene>
    <name evidence="2" type="ORF">SLEP1_g18525</name>
</gene>
<protein>
    <recommendedName>
        <fullName evidence="1">Reverse transcriptase domain-containing protein</fullName>
    </recommendedName>
</protein>
<dbReference type="SUPFAM" id="SSF56672">
    <property type="entry name" value="DNA/RNA polymerases"/>
    <property type="match status" value="1"/>
</dbReference>
<dbReference type="Proteomes" id="UP001054252">
    <property type="component" value="Unassembled WGS sequence"/>
</dbReference>
<dbReference type="EMBL" id="BPVZ01000025">
    <property type="protein sequence ID" value="GKV06663.1"/>
    <property type="molecule type" value="Genomic_DNA"/>
</dbReference>
<keyword evidence="3" id="KW-1185">Reference proteome</keyword>
<organism evidence="2 3">
    <name type="scientific">Rubroshorea leprosula</name>
    <dbReference type="NCBI Taxonomy" id="152421"/>
    <lineage>
        <taxon>Eukaryota</taxon>
        <taxon>Viridiplantae</taxon>
        <taxon>Streptophyta</taxon>
        <taxon>Embryophyta</taxon>
        <taxon>Tracheophyta</taxon>
        <taxon>Spermatophyta</taxon>
        <taxon>Magnoliopsida</taxon>
        <taxon>eudicotyledons</taxon>
        <taxon>Gunneridae</taxon>
        <taxon>Pentapetalae</taxon>
        <taxon>rosids</taxon>
        <taxon>malvids</taxon>
        <taxon>Malvales</taxon>
        <taxon>Dipterocarpaceae</taxon>
        <taxon>Rubroshorea</taxon>
    </lineage>
</organism>
<dbReference type="AlphaFoldDB" id="A0AAV5J5F0"/>
<feature type="domain" description="Reverse transcriptase" evidence="1">
    <location>
        <begin position="1"/>
        <end position="227"/>
    </location>
</feature>
<evidence type="ECO:0000313" key="2">
    <source>
        <dbReference type="EMBL" id="GKV06663.1"/>
    </source>
</evidence>
<reference evidence="2 3" key="1">
    <citation type="journal article" date="2021" name="Commun. Biol.">
        <title>The genome of Shorea leprosula (Dipterocarpaceae) highlights the ecological relevance of drought in aseasonal tropical rainforests.</title>
        <authorList>
            <person name="Ng K.K.S."/>
            <person name="Kobayashi M.J."/>
            <person name="Fawcett J.A."/>
            <person name="Hatakeyama M."/>
            <person name="Paape T."/>
            <person name="Ng C.H."/>
            <person name="Ang C.C."/>
            <person name="Tnah L.H."/>
            <person name="Lee C.T."/>
            <person name="Nishiyama T."/>
            <person name="Sese J."/>
            <person name="O'Brien M.J."/>
            <person name="Copetti D."/>
            <person name="Mohd Noor M.I."/>
            <person name="Ong R.C."/>
            <person name="Putra M."/>
            <person name="Sireger I.Z."/>
            <person name="Indrioko S."/>
            <person name="Kosugi Y."/>
            <person name="Izuno A."/>
            <person name="Isagi Y."/>
            <person name="Lee S.L."/>
            <person name="Shimizu K.K."/>
        </authorList>
    </citation>
    <scope>NUCLEOTIDE SEQUENCE [LARGE SCALE GENOMIC DNA]</scope>
    <source>
        <strain evidence="2">214</strain>
    </source>
</reference>
<dbReference type="CDD" id="cd01650">
    <property type="entry name" value="RT_nLTR_like"/>
    <property type="match status" value="1"/>
</dbReference>
<sequence length="355" mass="39761">MRCVMKSIINPNQSTFIEGRQIADGIITTNELIHETKKRRRPTLIFKADFEKAYDSVNWEFLDVMLDKLGFCLLWRTWIQECLASASVSILVNGSPTEEFQMTKGLRQGDPLTPFLFLVVAEALNGLINKAVEEGLLEAATVGSGVVQLSHLQFADDTLIFCKASPDNAWAIKCIFRSFELISGLKVNFFKSSLSGIHVNDEDLSAMADMLNCMVGTIPFKYLGVPVGANSRKLSTWSPIIECLRKRLSSWWCETLSFGGRIILLNAVLSSIPVYYFSTLKAPKKAHMIGFKINSLEDKIVLCREAVQEKSPSKNANLKWSELIPYNLAEAPIKTGRAILKKKKKKPFLVEYPIG</sequence>
<evidence type="ECO:0000313" key="3">
    <source>
        <dbReference type="Proteomes" id="UP001054252"/>
    </source>
</evidence>
<dbReference type="InterPro" id="IPR000477">
    <property type="entry name" value="RT_dom"/>
</dbReference>
<evidence type="ECO:0000259" key="1">
    <source>
        <dbReference type="PROSITE" id="PS50878"/>
    </source>
</evidence>
<accession>A0AAV5J5F0</accession>
<dbReference type="InterPro" id="IPR043502">
    <property type="entry name" value="DNA/RNA_pol_sf"/>
</dbReference>
<name>A0AAV5J5F0_9ROSI</name>
<comment type="caution">
    <text evidence="2">The sequence shown here is derived from an EMBL/GenBank/DDBJ whole genome shotgun (WGS) entry which is preliminary data.</text>
</comment>
<proteinExistence type="predicted"/>
<dbReference type="Pfam" id="PF00078">
    <property type="entry name" value="RVT_1"/>
    <property type="match status" value="1"/>
</dbReference>
<dbReference type="PROSITE" id="PS50878">
    <property type="entry name" value="RT_POL"/>
    <property type="match status" value="1"/>
</dbReference>
<dbReference type="PANTHER" id="PTHR33116">
    <property type="entry name" value="REVERSE TRANSCRIPTASE ZINC-BINDING DOMAIN-CONTAINING PROTEIN-RELATED-RELATED"/>
    <property type="match status" value="1"/>
</dbReference>
<dbReference type="PANTHER" id="PTHR33116:SF78">
    <property type="entry name" value="OS12G0587133 PROTEIN"/>
    <property type="match status" value="1"/>
</dbReference>